<evidence type="ECO:0000313" key="2">
    <source>
        <dbReference type="EMBL" id="MBB4065472.1"/>
    </source>
</evidence>
<keyword evidence="1" id="KW-0472">Membrane</keyword>
<keyword evidence="3" id="KW-1185">Reference proteome</keyword>
<proteinExistence type="predicted"/>
<dbReference type="EMBL" id="JACIEZ010000004">
    <property type="protein sequence ID" value="MBB4065472.1"/>
    <property type="molecule type" value="Genomic_DNA"/>
</dbReference>
<name>A0A7W6J639_9HYPH</name>
<dbReference type="AlphaFoldDB" id="A0A7W6J639"/>
<gene>
    <name evidence="2" type="ORF">GGR23_002673</name>
</gene>
<evidence type="ECO:0000313" key="3">
    <source>
        <dbReference type="Proteomes" id="UP000528286"/>
    </source>
</evidence>
<comment type="caution">
    <text evidence="2">The sequence shown here is derived from an EMBL/GenBank/DDBJ whole genome shotgun (WGS) entry which is preliminary data.</text>
</comment>
<keyword evidence="1" id="KW-1133">Transmembrane helix</keyword>
<protein>
    <submittedName>
        <fullName evidence="2">Uncharacterized protein</fullName>
    </submittedName>
</protein>
<dbReference type="RefSeq" id="WP_183366746.1">
    <property type="nucleotide sequence ID" value="NZ_JACIEZ010000004.1"/>
</dbReference>
<organism evidence="2 3">
    <name type="scientific">Gellertiella hungarica</name>
    <dbReference type="NCBI Taxonomy" id="1572859"/>
    <lineage>
        <taxon>Bacteria</taxon>
        <taxon>Pseudomonadati</taxon>
        <taxon>Pseudomonadota</taxon>
        <taxon>Alphaproteobacteria</taxon>
        <taxon>Hyphomicrobiales</taxon>
        <taxon>Rhizobiaceae</taxon>
        <taxon>Gellertiella</taxon>
    </lineage>
</organism>
<dbReference type="Proteomes" id="UP000528286">
    <property type="component" value="Unassembled WGS sequence"/>
</dbReference>
<reference evidence="2 3" key="1">
    <citation type="submission" date="2020-08" db="EMBL/GenBank/DDBJ databases">
        <title>Genomic Encyclopedia of Type Strains, Phase IV (KMG-IV): sequencing the most valuable type-strain genomes for metagenomic binning, comparative biology and taxonomic classification.</title>
        <authorList>
            <person name="Goeker M."/>
        </authorList>
    </citation>
    <scope>NUCLEOTIDE SEQUENCE [LARGE SCALE GENOMIC DNA]</scope>
    <source>
        <strain evidence="2 3">DSM 29853</strain>
    </source>
</reference>
<accession>A0A7W6J639</accession>
<feature type="transmembrane region" description="Helical" evidence="1">
    <location>
        <begin position="26"/>
        <end position="45"/>
    </location>
</feature>
<sequence length="78" mass="8234">MQSLISLLFTAGSVVALGFLGLVTLSFGLVLAAILSLTLAARAMMPQPKPAPVKATPNRPGERVTRIWNDGRGTIIDM</sequence>
<keyword evidence="1" id="KW-0812">Transmembrane</keyword>
<evidence type="ECO:0000256" key="1">
    <source>
        <dbReference type="SAM" id="Phobius"/>
    </source>
</evidence>